<gene>
    <name evidence="2" type="ORF">DKB62_05760</name>
</gene>
<keyword evidence="1" id="KW-0472">Membrane</keyword>
<keyword evidence="3" id="KW-1185">Reference proteome</keyword>
<evidence type="ECO:0000313" key="2">
    <source>
        <dbReference type="EMBL" id="AXL22374.1"/>
    </source>
</evidence>
<name>A0A346B2N1_9FIRM</name>
<dbReference type="Proteomes" id="UP000254337">
    <property type="component" value="Chromosome"/>
</dbReference>
<dbReference type="KEGG" id="meg:DKB62_05760"/>
<reference evidence="2 3" key="1">
    <citation type="submission" date="2018-05" db="EMBL/GenBank/DDBJ databases">
        <title>Complete genome sequence of Megasphaera sp. AJH120T, isolated from the ceca of a chicken.</title>
        <authorList>
            <person name="Maki J."/>
            <person name="Looft T."/>
        </authorList>
    </citation>
    <scope>NUCLEOTIDE SEQUENCE [LARGE SCALE GENOMIC DNA]</scope>
    <source>
        <strain evidence="2 3">AJH120</strain>
    </source>
</reference>
<keyword evidence="1" id="KW-1133">Transmembrane helix</keyword>
<feature type="transmembrane region" description="Helical" evidence="1">
    <location>
        <begin position="219"/>
        <end position="236"/>
    </location>
</feature>
<protein>
    <submittedName>
        <fullName evidence="2">Uncharacterized protein</fullName>
    </submittedName>
</protein>
<proteinExistence type="predicted"/>
<evidence type="ECO:0000313" key="3">
    <source>
        <dbReference type="Proteomes" id="UP000254337"/>
    </source>
</evidence>
<dbReference type="OrthoDB" id="1625601at2"/>
<keyword evidence="1" id="KW-0812">Transmembrane</keyword>
<dbReference type="EMBL" id="CP029462">
    <property type="protein sequence ID" value="AXL22374.1"/>
    <property type="molecule type" value="Genomic_DNA"/>
</dbReference>
<evidence type="ECO:0000256" key="1">
    <source>
        <dbReference type="SAM" id="Phobius"/>
    </source>
</evidence>
<sequence>MQKTLESLSRKHPNRPIAVTADLANDNLNSICRLSLAWISDGSVHGLTFLIKPPTDEFTCRKITADMVADCQPFADVWDGEIKILLKNAVLSAYSSEQLFLAIKASYEASGKPFSMEDAYVRDLKFLAAAYIADLENFSFLSIMHYMNISVDLDNSLSRAMACACGMNWMENLYPIGNYGLPLSAVMAGALHEPTEEETQRKAEAHKTLEQAAHYMQRLFLPFVLLCLILAGYYLYSLQENAKTHVDFSQYSSVKAVPPEQKPSFPAIETNKEYLMLRGTYIVCDAGTIPEFLDAFQNHDVELIRQMVRSDEVIVFMNPTRVKSLSPADEKGFVLVKILGGEYDGATGYAHSMMLE</sequence>
<dbReference type="AlphaFoldDB" id="A0A346B2N1"/>
<accession>A0A346B2N1</accession>
<organism evidence="2 3">
    <name type="scientific">Megasphaera stantonii</name>
    <dbReference type="NCBI Taxonomy" id="2144175"/>
    <lineage>
        <taxon>Bacteria</taxon>
        <taxon>Bacillati</taxon>
        <taxon>Bacillota</taxon>
        <taxon>Negativicutes</taxon>
        <taxon>Veillonellales</taxon>
        <taxon>Veillonellaceae</taxon>
        <taxon>Megasphaera</taxon>
    </lineage>
</organism>